<dbReference type="PANTHER" id="PTHR15549:SF30">
    <property type="entry name" value="MID2 DOMAIN-CONTAINING PROTEIN"/>
    <property type="match status" value="1"/>
</dbReference>
<evidence type="ECO:0000256" key="1">
    <source>
        <dbReference type="ARBA" id="ARBA00004167"/>
    </source>
</evidence>
<organism evidence="5 6">
    <name type="scientific">Pseudozyma antarctica</name>
    <name type="common">Yeast</name>
    <name type="synonym">Candida antarctica</name>
    <dbReference type="NCBI Taxonomy" id="84753"/>
    <lineage>
        <taxon>Eukaryota</taxon>
        <taxon>Fungi</taxon>
        <taxon>Dikarya</taxon>
        <taxon>Basidiomycota</taxon>
        <taxon>Ustilaginomycotina</taxon>
        <taxon>Ustilaginomycetes</taxon>
        <taxon>Ustilaginales</taxon>
        <taxon>Ustilaginaceae</taxon>
        <taxon>Moesziomyces</taxon>
    </lineage>
</organism>
<comment type="subcellular location">
    <subcellularLocation>
        <location evidence="1">Membrane</location>
        <topology evidence="1">Single-pass membrane protein</topology>
    </subcellularLocation>
</comment>
<keyword evidence="2" id="KW-0812">Transmembrane</keyword>
<sequence>MSTTVVTVPVTVTASQSVIVVTSTIATTNAPYITGLPTSSSDPVASASAATDGANTASGAGATSSSSPSSSSSGSGTPVGAIAGGVVGGVALIAFIIVLAFFMRKRSKAKKTPSPFPDDDDEKGPSVIAGLPPNPSTTHLRPLSGSYNPSMVMTEASAMPLLGTDGSIHSGSHGPGGAFMADARSAHMQRPSTTSLAPSFIMGSSASYPHSHSSHPGQAWSGAVPSNGYDSPSAFAGGYPDVHRTAFYEPHLPPGVDPRALPASTIAAGSAAVAYHSAGASASTASPVAHGMDARALAAAPGMSSLPMGAAPANYAAVSEAARLRSASQSGSDGLNGAELRSGAASMSDASSRRGSHGSTLAMHPAVAQLSEASPPFLADGGSPHRRPPAAGFPGYQSNLNTIPGSVAVSEIASADHQSLHSGAQSYGGDATLPPRLPSIPASSPLILQDAAAVENPPRASSFGGTAARLTTEPATDTLRSNDASTGTYNSDGTYNTYTGAIKGQLRVVGSSDAHADGARGTTTIVEEESPISGPRREMSGDSKAGEFWIEGREKSKLGAAGQRLGQHSSNNSTSSINKNGSRMIEMLDVDEQPDVPESVTGPAEPSPSTPSRPSFWKERTKSSQSIAKVFRSSPLLHANASPSEHSPAPTSGARLSGVAAESSRSHGVPEHLPPLDLGRSVAISDHRASDSPKTEGEAEMWKDASKQKHGGAMRRWTRKKAGRSGSGAQGADNEVDVDELFR</sequence>
<evidence type="ECO:0000256" key="3">
    <source>
        <dbReference type="ARBA" id="ARBA00022989"/>
    </source>
</evidence>
<dbReference type="OrthoDB" id="2554393at2759"/>
<accession>A0A081CFL8</accession>
<protein>
    <submittedName>
        <fullName evidence="5">Uncharacterized protein</fullName>
    </submittedName>
</protein>
<evidence type="ECO:0000256" key="2">
    <source>
        <dbReference type="ARBA" id="ARBA00022692"/>
    </source>
</evidence>
<dbReference type="PANTHER" id="PTHR15549">
    <property type="entry name" value="PAIRED IMMUNOGLOBULIN-LIKE TYPE 2 RECEPTOR"/>
    <property type="match status" value="1"/>
</dbReference>
<evidence type="ECO:0000313" key="6">
    <source>
        <dbReference type="Proteomes" id="UP000053758"/>
    </source>
</evidence>
<dbReference type="GeneID" id="26304629"/>
<dbReference type="Proteomes" id="UP000053758">
    <property type="component" value="Unassembled WGS sequence"/>
</dbReference>
<keyword evidence="3" id="KW-1133">Transmembrane helix</keyword>
<reference evidence="6" key="1">
    <citation type="journal article" date="2014" name="Genome Announc.">
        <title>Draft Genome Sequence of the Yeast Pseudozyma antarctica Type Strain JCM10317, a Producer of the Glycolipid Biosurfactants, Mannosylerythritol Lipids.</title>
        <authorList>
            <person name="Saika A."/>
            <person name="Koike H."/>
            <person name="Hori T."/>
            <person name="Fukuoka T."/>
            <person name="Sato S."/>
            <person name="Habe H."/>
            <person name="Kitamoto D."/>
            <person name="Morita T."/>
        </authorList>
    </citation>
    <scope>NUCLEOTIDE SEQUENCE [LARGE SCALE GENOMIC DNA]</scope>
    <source>
        <strain evidence="6">JCM 10317</strain>
    </source>
</reference>
<name>A0A081CFL8_PSEA2</name>
<dbReference type="EMBL" id="DF830076">
    <property type="protein sequence ID" value="GAK65464.1"/>
    <property type="molecule type" value="Genomic_DNA"/>
</dbReference>
<evidence type="ECO:0000256" key="4">
    <source>
        <dbReference type="ARBA" id="ARBA00023136"/>
    </source>
</evidence>
<dbReference type="RefSeq" id="XP_014656127.1">
    <property type="nucleotide sequence ID" value="XM_014800641.1"/>
</dbReference>
<dbReference type="HOGENOM" id="CLU_373833_0_0_1"/>
<proteinExistence type="predicted"/>
<gene>
    <name evidence="5" type="ORF">PAN0_009d3681</name>
</gene>
<dbReference type="InterPro" id="IPR051694">
    <property type="entry name" value="Immunoregulatory_rcpt-like"/>
</dbReference>
<keyword evidence="4" id="KW-0472">Membrane</keyword>
<dbReference type="GO" id="GO:0016020">
    <property type="term" value="C:membrane"/>
    <property type="evidence" value="ECO:0007669"/>
    <property type="project" value="UniProtKB-SubCell"/>
</dbReference>
<evidence type="ECO:0000313" key="5">
    <source>
        <dbReference type="EMBL" id="GAK65464.1"/>
    </source>
</evidence>
<dbReference type="AlphaFoldDB" id="A0A081CFL8"/>
<keyword evidence="6" id="KW-1185">Reference proteome</keyword>
<dbReference type="GO" id="GO:0071944">
    <property type="term" value="C:cell periphery"/>
    <property type="evidence" value="ECO:0007669"/>
    <property type="project" value="UniProtKB-ARBA"/>
</dbReference>